<dbReference type="AlphaFoldDB" id="A0A6B0SUA5"/>
<dbReference type="InterPro" id="IPR036097">
    <property type="entry name" value="HisK_dim/P_sf"/>
</dbReference>
<dbReference type="InterPro" id="IPR003018">
    <property type="entry name" value="GAF"/>
</dbReference>
<gene>
    <name evidence="7" type="ORF">GRX01_02315</name>
</gene>
<keyword evidence="8" id="KW-1185">Reference proteome</keyword>
<proteinExistence type="predicted"/>
<dbReference type="InterPro" id="IPR003594">
    <property type="entry name" value="HATPase_dom"/>
</dbReference>
<dbReference type="InterPro" id="IPR003661">
    <property type="entry name" value="HisK_dim/P_dom"/>
</dbReference>
<dbReference type="PANTHER" id="PTHR43711">
    <property type="entry name" value="TWO-COMPONENT HISTIDINE KINASE"/>
    <property type="match status" value="1"/>
</dbReference>
<evidence type="ECO:0000256" key="5">
    <source>
        <dbReference type="ARBA" id="ARBA00023012"/>
    </source>
</evidence>
<dbReference type="SMART" id="SM00388">
    <property type="entry name" value="HisKA"/>
    <property type="match status" value="1"/>
</dbReference>
<dbReference type="Pfam" id="PF02518">
    <property type="entry name" value="HATPase_c"/>
    <property type="match status" value="1"/>
</dbReference>
<name>A0A6B0SUA5_9EURY</name>
<dbReference type="InterPro" id="IPR029016">
    <property type="entry name" value="GAF-like_dom_sf"/>
</dbReference>
<keyword evidence="4" id="KW-0418">Kinase</keyword>
<dbReference type="Gene3D" id="1.10.287.130">
    <property type="match status" value="1"/>
</dbReference>
<dbReference type="EC" id="2.7.13.3" evidence="2"/>
<dbReference type="PANTHER" id="PTHR43711:SF1">
    <property type="entry name" value="HISTIDINE KINASE 1"/>
    <property type="match status" value="1"/>
</dbReference>
<dbReference type="Gene3D" id="3.30.565.10">
    <property type="entry name" value="Histidine kinase-like ATPase, C-terminal domain"/>
    <property type="match status" value="1"/>
</dbReference>
<comment type="caution">
    <text evidence="7">The sequence shown here is derived from an EMBL/GenBank/DDBJ whole genome shotgun (WGS) entry which is preliminary data.</text>
</comment>
<dbReference type="SUPFAM" id="SSF55781">
    <property type="entry name" value="GAF domain-like"/>
    <property type="match status" value="1"/>
</dbReference>
<evidence type="ECO:0000259" key="6">
    <source>
        <dbReference type="PROSITE" id="PS50109"/>
    </source>
</evidence>
<dbReference type="CDD" id="cd00082">
    <property type="entry name" value="HisKA"/>
    <property type="match status" value="1"/>
</dbReference>
<feature type="domain" description="Histidine kinase" evidence="6">
    <location>
        <begin position="184"/>
        <end position="361"/>
    </location>
</feature>
<sequence length="389" mass="42781">MTDDPEPAADEYFADLYRLAGSTDIPLEEKIERAIEIGRDRLGATHGVLSYTGDGQYEVLDSTIESGKYAPGGVSELATTWCRHVVDERDVLGFGDVDDSEYADDVARESTGLHCYLGAPVVVDNESFGTLCFSSPEPRDADFTETERRFVALLAKWVSFELERDKHHRELRRQNERLDEFVGIVAHDLRNPLSTAMGYTELALEEAEGQQREFLETVDGAIDRMEALIADLLELARNGCDVGQREAVDLAALARDAWNHVSTPEASLTLRTDATVYANRSRLQQLLENAFRNAVEHAGDDVTVTVRDTDDGFAIEDDGPGLPDHIEGTLFSEEVERESGAGLGLLIIERVVNGHGWKGSVHSDDTGTVFEFHGVGRATPTAVLPEQTA</sequence>
<protein>
    <recommendedName>
        <fullName evidence="2">histidine kinase</fullName>
        <ecNumber evidence="2">2.7.13.3</ecNumber>
    </recommendedName>
</protein>
<organism evidence="7 8">
    <name type="scientific">Halobaculum saliterrae</name>
    <dbReference type="NCBI Taxonomy" id="2073113"/>
    <lineage>
        <taxon>Archaea</taxon>
        <taxon>Methanobacteriati</taxon>
        <taxon>Methanobacteriota</taxon>
        <taxon>Stenosarchaea group</taxon>
        <taxon>Halobacteria</taxon>
        <taxon>Halobacteriales</taxon>
        <taxon>Haloferacaceae</taxon>
        <taxon>Halobaculum</taxon>
    </lineage>
</organism>
<evidence type="ECO:0000256" key="1">
    <source>
        <dbReference type="ARBA" id="ARBA00000085"/>
    </source>
</evidence>
<dbReference type="Pfam" id="PF00512">
    <property type="entry name" value="HisKA"/>
    <property type="match status" value="1"/>
</dbReference>
<dbReference type="Gene3D" id="3.30.450.40">
    <property type="match status" value="1"/>
</dbReference>
<dbReference type="Pfam" id="PF01590">
    <property type="entry name" value="GAF"/>
    <property type="match status" value="1"/>
</dbReference>
<dbReference type="Proteomes" id="UP000437065">
    <property type="component" value="Unassembled WGS sequence"/>
</dbReference>
<comment type="catalytic activity">
    <reaction evidence="1">
        <text>ATP + protein L-histidine = ADP + protein N-phospho-L-histidine.</text>
        <dbReference type="EC" id="2.7.13.3"/>
    </reaction>
</comment>
<keyword evidence="5" id="KW-0902">Two-component regulatory system</keyword>
<accession>A0A6B0SUA5</accession>
<evidence type="ECO:0000256" key="4">
    <source>
        <dbReference type="ARBA" id="ARBA00022777"/>
    </source>
</evidence>
<dbReference type="InterPro" id="IPR036890">
    <property type="entry name" value="HATPase_C_sf"/>
</dbReference>
<dbReference type="SMART" id="SM00065">
    <property type="entry name" value="GAF"/>
    <property type="match status" value="1"/>
</dbReference>
<dbReference type="RefSeq" id="WP_159662967.1">
    <property type="nucleotide sequence ID" value="NZ_WUUS01000001.1"/>
</dbReference>
<keyword evidence="3" id="KW-0808">Transferase</keyword>
<evidence type="ECO:0000313" key="8">
    <source>
        <dbReference type="Proteomes" id="UP000437065"/>
    </source>
</evidence>
<dbReference type="OrthoDB" id="8127at2157"/>
<dbReference type="GO" id="GO:0000155">
    <property type="term" value="F:phosphorelay sensor kinase activity"/>
    <property type="evidence" value="ECO:0007669"/>
    <property type="project" value="InterPro"/>
</dbReference>
<dbReference type="InterPro" id="IPR050736">
    <property type="entry name" value="Sensor_HK_Regulatory"/>
</dbReference>
<dbReference type="SUPFAM" id="SSF47384">
    <property type="entry name" value="Homodimeric domain of signal transducing histidine kinase"/>
    <property type="match status" value="1"/>
</dbReference>
<dbReference type="PROSITE" id="PS50109">
    <property type="entry name" value="HIS_KIN"/>
    <property type="match status" value="1"/>
</dbReference>
<evidence type="ECO:0000256" key="3">
    <source>
        <dbReference type="ARBA" id="ARBA00022679"/>
    </source>
</evidence>
<dbReference type="EMBL" id="WUUS01000001">
    <property type="protein sequence ID" value="MXR40193.1"/>
    <property type="molecule type" value="Genomic_DNA"/>
</dbReference>
<dbReference type="SMART" id="SM00387">
    <property type="entry name" value="HATPase_c"/>
    <property type="match status" value="1"/>
</dbReference>
<reference evidence="7 8" key="1">
    <citation type="submission" date="2019-12" db="EMBL/GenBank/DDBJ databases">
        <title>Isolation and characterization of three novel carbon monoxide-oxidizing members of Halobacteria from salione crusts and soils.</title>
        <authorList>
            <person name="Myers M.R."/>
            <person name="King G.M."/>
        </authorList>
    </citation>
    <scope>NUCLEOTIDE SEQUENCE [LARGE SCALE GENOMIC DNA]</scope>
    <source>
        <strain evidence="7 8">WSA2</strain>
    </source>
</reference>
<evidence type="ECO:0000256" key="2">
    <source>
        <dbReference type="ARBA" id="ARBA00012438"/>
    </source>
</evidence>
<dbReference type="InterPro" id="IPR005467">
    <property type="entry name" value="His_kinase_dom"/>
</dbReference>
<evidence type="ECO:0000313" key="7">
    <source>
        <dbReference type="EMBL" id="MXR40193.1"/>
    </source>
</evidence>
<dbReference type="SUPFAM" id="SSF55874">
    <property type="entry name" value="ATPase domain of HSP90 chaperone/DNA topoisomerase II/histidine kinase"/>
    <property type="match status" value="1"/>
</dbReference>